<reference evidence="2 3" key="1">
    <citation type="submission" date="2024-05" db="EMBL/GenBank/DDBJ databases">
        <title>Haplotype-resolved chromosome-level genome assembly of Huyou (Citrus changshanensis).</title>
        <authorList>
            <person name="Miao C."/>
            <person name="Chen W."/>
            <person name="Wu Y."/>
            <person name="Wang L."/>
            <person name="Zhao S."/>
            <person name="Grierson D."/>
            <person name="Xu C."/>
            <person name="Chen K."/>
        </authorList>
    </citation>
    <scope>NUCLEOTIDE SEQUENCE [LARGE SCALE GENOMIC DNA]</scope>
    <source>
        <strain evidence="2">01-14</strain>
        <tissue evidence="2">Leaf</tissue>
    </source>
</reference>
<comment type="caution">
    <text evidence="2">The sequence shown here is derived from an EMBL/GenBank/DDBJ whole genome shotgun (WGS) entry which is preliminary data.</text>
</comment>
<evidence type="ECO:0000313" key="2">
    <source>
        <dbReference type="EMBL" id="KAK9199886.1"/>
    </source>
</evidence>
<feature type="transmembrane region" description="Helical" evidence="1">
    <location>
        <begin position="84"/>
        <end position="105"/>
    </location>
</feature>
<feature type="transmembrane region" description="Helical" evidence="1">
    <location>
        <begin position="153"/>
        <end position="171"/>
    </location>
</feature>
<dbReference type="AlphaFoldDB" id="A0AAP0MB29"/>
<accession>A0AAP0MB29</accession>
<organism evidence="2 3">
    <name type="scientific">Citrus x changshan-huyou</name>
    <dbReference type="NCBI Taxonomy" id="2935761"/>
    <lineage>
        <taxon>Eukaryota</taxon>
        <taxon>Viridiplantae</taxon>
        <taxon>Streptophyta</taxon>
        <taxon>Embryophyta</taxon>
        <taxon>Tracheophyta</taxon>
        <taxon>Spermatophyta</taxon>
        <taxon>Magnoliopsida</taxon>
        <taxon>eudicotyledons</taxon>
        <taxon>Gunneridae</taxon>
        <taxon>Pentapetalae</taxon>
        <taxon>rosids</taxon>
        <taxon>malvids</taxon>
        <taxon>Sapindales</taxon>
        <taxon>Rutaceae</taxon>
        <taxon>Aurantioideae</taxon>
        <taxon>Citrus</taxon>
    </lineage>
</organism>
<evidence type="ECO:0000256" key="1">
    <source>
        <dbReference type="SAM" id="Phobius"/>
    </source>
</evidence>
<dbReference type="Proteomes" id="UP001428341">
    <property type="component" value="Unassembled WGS sequence"/>
</dbReference>
<feature type="transmembrane region" description="Helical" evidence="1">
    <location>
        <begin position="126"/>
        <end position="147"/>
    </location>
</feature>
<gene>
    <name evidence="2" type="ORF">WN944_015079</name>
</gene>
<name>A0AAP0MB29_9ROSI</name>
<dbReference type="EMBL" id="JBCGBO010000005">
    <property type="protein sequence ID" value="KAK9199886.1"/>
    <property type="molecule type" value="Genomic_DNA"/>
</dbReference>
<sequence length="193" mass="21669">MTSYQFDGLDCAKDSAQFKKTVEKDCVFEFLAGLNTDLDELRGKILGKDPLPSIREVFWEVKREESYGLTLWSLLYYLNLRRRFRTASISIQAFGFATSMYTYIMGRTRTATRVHRQMQLVRTAEISFSVVQLVVTLANFILAELGVKNSFDAYVFSLVFAIIVAAFNIIYAGGVSNSSGFASPIAPAADHQL</sequence>
<keyword evidence="1" id="KW-0472">Membrane</keyword>
<keyword evidence="1" id="KW-0812">Transmembrane</keyword>
<keyword evidence="1" id="KW-1133">Transmembrane helix</keyword>
<protein>
    <submittedName>
        <fullName evidence="2">Uncharacterized protein</fullName>
    </submittedName>
</protein>
<keyword evidence="3" id="KW-1185">Reference proteome</keyword>
<proteinExistence type="predicted"/>
<evidence type="ECO:0000313" key="3">
    <source>
        <dbReference type="Proteomes" id="UP001428341"/>
    </source>
</evidence>